<name>A0AAV7CI14_ENGPU</name>
<dbReference type="EMBL" id="WNYA01000002">
    <property type="protein sequence ID" value="KAG8584700.1"/>
    <property type="molecule type" value="Genomic_DNA"/>
</dbReference>
<accession>A0AAV7CI14</accession>
<feature type="transmembrane region" description="Helical" evidence="2">
    <location>
        <begin position="136"/>
        <end position="158"/>
    </location>
</feature>
<evidence type="ECO:0000256" key="1">
    <source>
        <dbReference type="SAM" id="MobiDB-lite"/>
    </source>
</evidence>
<sequence>MPGYILGTLLVLSEAGEALKGSNSSRTLESPFGPNVQDNTWKHISNGVETLIAKVRNGSLDGELDPRYKLENKGANLTIRDVPKNSQDQVILEVTLWNNTLEEVKFNLTYDEPTPTPTPTDLRTEDENKTSDNVPLIPILTVLALALALALGMGCICYKRSSNAHGKQEVNDKLQTIIHIPGEILGNCCRRSSNASGQEPTPTSLEMIDETRQCLFRTTHPGPSDQILEFPSCHYERVSSDTLPCDVPAGKEDEETEQEPQKIQEEEEEEMTLEVL</sequence>
<feature type="compositionally biased region" description="Acidic residues" evidence="1">
    <location>
        <begin position="265"/>
        <end position="276"/>
    </location>
</feature>
<organism evidence="3 4">
    <name type="scientific">Engystomops pustulosus</name>
    <name type="common">Tungara frog</name>
    <name type="synonym">Physalaemus pustulosus</name>
    <dbReference type="NCBI Taxonomy" id="76066"/>
    <lineage>
        <taxon>Eukaryota</taxon>
        <taxon>Metazoa</taxon>
        <taxon>Chordata</taxon>
        <taxon>Craniata</taxon>
        <taxon>Vertebrata</taxon>
        <taxon>Euteleostomi</taxon>
        <taxon>Amphibia</taxon>
        <taxon>Batrachia</taxon>
        <taxon>Anura</taxon>
        <taxon>Neobatrachia</taxon>
        <taxon>Hyloidea</taxon>
        <taxon>Leptodactylidae</taxon>
        <taxon>Leiuperinae</taxon>
        <taxon>Engystomops</taxon>
    </lineage>
</organism>
<dbReference type="Proteomes" id="UP000824782">
    <property type="component" value="Unassembled WGS sequence"/>
</dbReference>
<dbReference type="EMBL" id="WNYA01000002">
    <property type="protein sequence ID" value="KAG8584698.1"/>
    <property type="molecule type" value="Genomic_DNA"/>
</dbReference>
<reference evidence="3" key="1">
    <citation type="thesis" date="2020" institute="ProQuest LLC" country="789 East Eisenhower Parkway, Ann Arbor, MI, USA">
        <title>Comparative Genomics and Chromosome Evolution.</title>
        <authorList>
            <person name="Mudd A.B."/>
        </authorList>
    </citation>
    <scope>NUCLEOTIDE SEQUENCE</scope>
    <source>
        <strain evidence="3">237g6f4</strain>
        <tissue evidence="3">Blood</tissue>
    </source>
</reference>
<evidence type="ECO:0000313" key="4">
    <source>
        <dbReference type="Proteomes" id="UP000824782"/>
    </source>
</evidence>
<evidence type="ECO:0000256" key="2">
    <source>
        <dbReference type="SAM" id="Phobius"/>
    </source>
</evidence>
<evidence type="ECO:0000313" key="3">
    <source>
        <dbReference type="EMBL" id="KAG8584697.1"/>
    </source>
</evidence>
<keyword evidence="4" id="KW-1185">Reference proteome</keyword>
<feature type="region of interest" description="Disordered" evidence="1">
    <location>
        <begin position="244"/>
        <end position="276"/>
    </location>
</feature>
<keyword evidence="2" id="KW-1133">Transmembrane helix</keyword>
<feature type="region of interest" description="Disordered" evidence="1">
    <location>
        <begin position="109"/>
        <end position="129"/>
    </location>
</feature>
<gene>
    <name evidence="3" type="ORF">GDO81_004725</name>
</gene>
<dbReference type="EMBL" id="WNYA01000002">
    <property type="protein sequence ID" value="KAG8584696.1"/>
    <property type="molecule type" value="Genomic_DNA"/>
</dbReference>
<dbReference type="EMBL" id="WNYA01000002">
    <property type="protein sequence ID" value="KAG8584697.1"/>
    <property type="molecule type" value="Genomic_DNA"/>
</dbReference>
<protein>
    <submittedName>
        <fullName evidence="3">Uncharacterized protein</fullName>
    </submittedName>
</protein>
<proteinExistence type="predicted"/>
<dbReference type="AlphaFoldDB" id="A0AAV7CI14"/>
<keyword evidence="2" id="KW-0812">Transmembrane</keyword>
<comment type="caution">
    <text evidence="3">The sequence shown here is derived from an EMBL/GenBank/DDBJ whole genome shotgun (WGS) entry which is preliminary data.</text>
</comment>
<dbReference type="EMBL" id="WNYA01000002">
    <property type="protein sequence ID" value="KAG8584699.1"/>
    <property type="molecule type" value="Genomic_DNA"/>
</dbReference>
<keyword evidence="2" id="KW-0472">Membrane</keyword>